<dbReference type="CDD" id="cd16894">
    <property type="entry name" value="MltD-like"/>
    <property type="match status" value="1"/>
</dbReference>
<dbReference type="PANTHER" id="PTHR37423">
    <property type="entry name" value="SOLUBLE LYTIC MUREIN TRANSGLYCOSYLASE-RELATED"/>
    <property type="match status" value="1"/>
</dbReference>
<dbReference type="EMBL" id="FOOT01000006">
    <property type="protein sequence ID" value="SFH13811.1"/>
    <property type="molecule type" value="Genomic_DNA"/>
</dbReference>
<evidence type="ECO:0000256" key="1">
    <source>
        <dbReference type="ARBA" id="ARBA00007734"/>
    </source>
</evidence>
<keyword evidence="4" id="KW-1185">Reference proteome</keyword>
<dbReference type="PANTHER" id="PTHR37423:SF2">
    <property type="entry name" value="MEMBRANE-BOUND LYTIC MUREIN TRANSGLYCOSYLASE C"/>
    <property type="match status" value="1"/>
</dbReference>
<dbReference type="Pfam" id="PF01464">
    <property type="entry name" value="SLT"/>
    <property type="match status" value="1"/>
</dbReference>
<dbReference type="AlphaFoldDB" id="A0A1I2XNZ9"/>
<dbReference type="RefSeq" id="WP_092104024.1">
    <property type="nucleotide sequence ID" value="NZ_FOOT01000006.1"/>
</dbReference>
<reference evidence="4" key="1">
    <citation type="submission" date="2016-10" db="EMBL/GenBank/DDBJ databases">
        <authorList>
            <person name="Varghese N."/>
            <person name="Submissions S."/>
        </authorList>
    </citation>
    <scope>NUCLEOTIDE SEQUENCE [LARGE SCALE GENOMIC DNA]</scope>
    <source>
        <strain evidence="4">LP51</strain>
    </source>
</reference>
<dbReference type="Proteomes" id="UP000198724">
    <property type="component" value="Unassembled WGS sequence"/>
</dbReference>
<dbReference type="STRING" id="1436961.SAMN05421739_10698"/>
<proteinExistence type="inferred from homology"/>
<evidence type="ECO:0000259" key="2">
    <source>
        <dbReference type="Pfam" id="PF01464"/>
    </source>
</evidence>
<organism evidence="3 4">
    <name type="scientific">Pontibacter chinhatensis</name>
    <dbReference type="NCBI Taxonomy" id="1436961"/>
    <lineage>
        <taxon>Bacteria</taxon>
        <taxon>Pseudomonadati</taxon>
        <taxon>Bacteroidota</taxon>
        <taxon>Cytophagia</taxon>
        <taxon>Cytophagales</taxon>
        <taxon>Hymenobacteraceae</taxon>
        <taxon>Pontibacter</taxon>
    </lineage>
</organism>
<dbReference type="InterPro" id="IPR023346">
    <property type="entry name" value="Lysozyme-like_dom_sf"/>
</dbReference>
<dbReference type="SUPFAM" id="SSF53955">
    <property type="entry name" value="Lysozyme-like"/>
    <property type="match status" value="1"/>
</dbReference>
<sequence length="309" mass="34503">MTQQIWKYVWVTLIIVLAVQMCSQQQIMTAGGISGASDTKANALKPVFTSPPVPAAMSFAGEPVPLHVPDVAERLDRELLVNSHLHATTLLGLKRMQRYVPEITALLKENGIPEDFIYLALAESLFGHVTSPAGAAGFWQLMPDTARGYGLIVNDEVDERFHAQKATLAAVKYLKRAKERFGSWTNAAASYNRGMAGLDRALERQGVNSYYDLYLNDETSRYVFRILALKEVLGNPGKYNFDLPEERGYQPLPSRTVKVTSTLSDLPAYALEQGTNYKTLRLYNPWIKGYKLTVSQGREFELHLPAEAM</sequence>
<dbReference type="OrthoDB" id="9815002at2"/>
<feature type="domain" description="Transglycosylase SLT" evidence="2">
    <location>
        <begin position="107"/>
        <end position="206"/>
    </location>
</feature>
<protein>
    <submittedName>
        <fullName evidence="3">Transglycosylase SLT domain-containing protein</fullName>
    </submittedName>
</protein>
<evidence type="ECO:0000313" key="3">
    <source>
        <dbReference type="EMBL" id="SFH13811.1"/>
    </source>
</evidence>
<dbReference type="InterPro" id="IPR008258">
    <property type="entry name" value="Transglycosylase_SLT_dom_1"/>
</dbReference>
<comment type="similarity">
    <text evidence="1">Belongs to the transglycosylase Slt family.</text>
</comment>
<gene>
    <name evidence="3" type="ORF">SAMN05421739_10698</name>
</gene>
<name>A0A1I2XNZ9_9BACT</name>
<evidence type="ECO:0000313" key="4">
    <source>
        <dbReference type="Proteomes" id="UP000198724"/>
    </source>
</evidence>
<dbReference type="Gene3D" id="1.10.530.10">
    <property type="match status" value="1"/>
</dbReference>
<accession>A0A1I2XNZ9</accession>